<dbReference type="InterPro" id="IPR041168">
    <property type="entry name" value="LodA_N"/>
</dbReference>
<dbReference type="InterPro" id="IPR041173">
    <property type="entry name" value="LodA_C"/>
</dbReference>
<name>A0ABS1NBU3_9ACTN</name>
<sequence length="663" mass="73281">MARDIVRIGIHPAIGIARVGNSATEFFFGPEVPDEKPASPGFYRDAQGAIKRQGARFRLYGYDADGRVVQEVTKDSRTQITWRAHLANKKAAWYQFHLALDIPDARALGQDRLALRNKADPDRRSLIIDPGSRTLSGSSAGTAAFDTGKIKGVTVRLGEMRTDTLGRLTVLGGIGRSGSWNQSPLTGFANNDGWFDDTSDGPVTATVTIDGRQIPVDPAWVVVAPPNYAPGLKSLRTLYDLLQDVFINKGWLPRPEKVSFSAHIEPVLRRFCELQWVNRGFAVQFGWGAPNHFLDPRRRARLAAPDDRNREARRQFYLALRNYPRDGASPAPWPWIYGDAMASRPRSVLQHLALTDLQDSLLQRWVAGDFAPGSTADGPATLADVPLSEQPARLDRAALDHCLADAFHPGCEVTWPLRHDTLYTAPFRLRHRAADQPEPSYGPELTPGVALSARGPLHAQGPGDLTRWMAVPWQADTASCRYGYESLAGLGPRYDPYLPTFWPARVPNQVLTEEDFRTVNTPPPAAASDRDAAAPDREAAFERRAVWLRGLTGATNLQQMAQMVKDWHKLGIVEVRDYTVGDGRFPPRMQVESTPLAPLHAAPYDRNLINLHVPEAGLPTIGADAAETALTRALRAAVERWGYSEAEVTVGYIDKIDPFHEGW</sequence>
<dbReference type="Proteomes" id="UP000634229">
    <property type="component" value="Unassembled WGS sequence"/>
</dbReference>
<evidence type="ECO:0000259" key="1">
    <source>
        <dbReference type="Pfam" id="PF17990"/>
    </source>
</evidence>
<proteinExistence type="predicted"/>
<accession>A0ABS1NBU3</accession>
<dbReference type="CDD" id="cd14731">
    <property type="entry name" value="LodA_like_1"/>
    <property type="match status" value="1"/>
</dbReference>
<feature type="domain" description="L-lysine epsilon oxidase C-terminal" evidence="2">
    <location>
        <begin position="342"/>
        <end position="486"/>
    </location>
</feature>
<dbReference type="Pfam" id="PF17990">
    <property type="entry name" value="LodA_N"/>
    <property type="match status" value="1"/>
</dbReference>
<gene>
    <name evidence="3" type="ORF">JK363_12160</name>
</gene>
<evidence type="ECO:0000313" key="4">
    <source>
        <dbReference type="Proteomes" id="UP000634229"/>
    </source>
</evidence>
<evidence type="ECO:0000259" key="2">
    <source>
        <dbReference type="Pfam" id="PF18417"/>
    </source>
</evidence>
<organism evidence="3 4">
    <name type="scientific">Streptomyces coffeae</name>
    <dbReference type="NCBI Taxonomy" id="621382"/>
    <lineage>
        <taxon>Bacteria</taxon>
        <taxon>Bacillati</taxon>
        <taxon>Actinomycetota</taxon>
        <taxon>Actinomycetes</taxon>
        <taxon>Kitasatosporales</taxon>
        <taxon>Streptomycetaceae</taxon>
        <taxon>Streptomyces</taxon>
    </lineage>
</organism>
<dbReference type="EMBL" id="JAERRF010000006">
    <property type="protein sequence ID" value="MBL1097417.1"/>
    <property type="molecule type" value="Genomic_DNA"/>
</dbReference>
<feature type="domain" description="L-Lysine epsilon oxidase N-terminal" evidence="1">
    <location>
        <begin position="11"/>
        <end position="223"/>
    </location>
</feature>
<reference evidence="3 4" key="1">
    <citation type="submission" date="2021-01" db="EMBL/GenBank/DDBJ databases">
        <title>WGS of actinomycetes isolated from Thailand.</title>
        <authorList>
            <person name="Thawai C."/>
        </authorList>
    </citation>
    <scope>NUCLEOTIDE SEQUENCE [LARGE SCALE GENOMIC DNA]</scope>
    <source>
        <strain evidence="3 4">CA1R205</strain>
    </source>
</reference>
<protein>
    <submittedName>
        <fullName evidence="3">LodA/GoxA family CTQ-dependent oxidase</fullName>
    </submittedName>
</protein>
<dbReference type="Pfam" id="PF18417">
    <property type="entry name" value="LodA_C"/>
    <property type="match status" value="1"/>
</dbReference>
<dbReference type="RefSeq" id="WP_201874686.1">
    <property type="nucleotide sequence ID" value="NZ_JAERRF010000006.1"/>
</dbReference>
<dbReference type="InterPro" id="IPR033798">
    <property type="entry name" value="LodA-like"/>
</dbReference>
<keyword evidence="4" id="KW-1185">Reference proteome</keyword>
<comment type="caution">
    <text evidence="3">The sequence shown here is derived from an EMBL/GenBank/DDBJ whole genome shotgun (WGS) entry which is preliminary data.</text>
</comment>
<evidence type="ECO:0000313" key="3">
    <source>
        <dbReference type="EMBL" id="MBL1097417.1"/>
    </source>
</evidence>